<dbReference type="EMBL" id="QZFU01000023">
    <property type="protein sequence ID" value="RJO73531.1"/>
    <property type="molecule type" value="Genomic_DNA"/>
</dbReference>
<keyword evidence="4" id="KW-1185">Reference proteome</keyword>
<evidence type="ECO:0000313" key="3">
    <source>
        <dbReference type="EMBL" id="RJO73531.1"/>
    </source>
</evidence>
<dbReference type="PANTHER" id="PTHR45672">
    <property type="entry name" value="PROTEIN DISULFIDE-ISOMERASE C17H9.14C-RELATED"/>
    <property type="match status" value="1"/>
</dbReference>
<dbReference type="GO" id="GO:0006457">
    <property type="term" value="P:protein folding"/>
    <property type="evidence" value="ECO:0007669"/>
    <property type="project" value="TreeGrafter"/>
</dbReference>
<evidence type="ECO:0000259" key="2">
    <source>
        <dbReference type="PROSITE" id="PS51352"/>
    </source>
</evidence>
<name>A0A3A4K504_9NOCA</name>
<dbReference type="PROSITE" id="PS51352">
    <property type="entry name" value="THIOREDOXIN_2"/>
    <property type="match status" value="1"/>
</dbReference>
<feature type="compositionally biased region" description="Gly residues" evidence="1">
    <location>
        <begin position="143"/>
        <end position="152"/>
    </location>
</feature>
<dbReference type="AlphaFoldDB" id="A0A3A4K504"/>
<gene>
    <name evidence="3" type="ORF">D5S18_20205</name>
</gene>
<evidence type="ECO:0000256" key="1">
    <source>
        <dbReference type="SAM" id="MobiDB-lite"/>
    </source>
</evidence>
<feature type="domain" description="Thioredoxin" evidence="2">
    <location>
        <begin position="1"/>
        <end position="105"/>
    </location>
</feature>
<dbReference type="InterPro" id="IPR051063">
    <property type="entry name" value="PDI"/>
</dbReference>
<dbReference type="Gene3D" id="3.40.30.10">
    <property type="entry name" value="Glutaredoxin"/>
    <property type="match status" value="1"/>
</dbReference>
<sequence>MPIQTLTQHTFDRVVHGHPVVFVDWWAGWCEPCRHFEPVFQESARRHPEIVYATVDSEAERALVGMAGVSQYPTLMVFRDGLMVYSGAGYLAPDQLEDLVQQVIWLDMDEVRREVARQADQEQPQQNAPAPPAPARPRAGVAGPIGYGWPGL</sequence>
<dbReference type="OrthoDB" id="9790390at2"/>
<feature type="region of interest" description="Disordered" evidence="1">
    <location>
        <begin position="115"/>
        <end position="152"/>
    </location>
</feature>
<dbReference type="PRINTS" id="PR00421">
    <property type="entry name" value="THIOREDOXIN"/>
</dbReference>
<dbReference type="GO" id="GO:0003756">
    <property type="term" value="F:protein disulfide isomerase activity"/>
    <property type="evidence" value="ECO:0007669"/>
    <property type="project" value="TreeGrafter"/>
</dbReference>
<dbReference type="RefSeq" id="WP_120042608.1">
    <property type="nucleotide sequence ID" value="NZ_QZFU01000023.1"/>
</dbReference>
<dbReference type="CDD" id="cd02947">
    <property type="entry name" value="TRX_family"/>
    <property type="match status" value="1"/>
</dbReference>
<dbReference type="InterPro" id="IPR013766">
    <property type="entry name" value="Thioredoxin_domain"/>
</dbReference>
<dbReference type="Proteomes" id="UP000266677">
    <property type="component" value="Unassembled WGS sequence"/>
</dbReference>
<dbReference type="InterPro" id="IPR036249">
    <property type="entry name" value="Thioredoxin-like_sf"/>
</dbReference>
<dbReference type="SUPFAM" id="SSF52833">
    <property type="entry name" value="Thioredoxin-like"/>
    <property type="match status" value="1"/>
</dbReference>
<proteinExistence type="predicted"/>
<comment type="caution">
    <text evidence="3">The sequence shown here is derived from an EMBL/GenBank/DDBJ whole genome shotgun (WGS) entry which is preliminary data.</text>
</comment>
<accession>A0A3A4K504</accession>
<reference evidence="3 4" key="1">
    <citation type="submission" date="2018-09" db="EMBL/GenBank/DDBJ databases">
        <title>YIM PH21274 draft genome.</title>
        <authorList>
            <person name="Miao C."/>
        </authorList>
    </citation>
    <scope>NUCLEOTIDE SEQUENCE [LARGE SCALE GENOMIC DNA]</scope>
    <source>
        <strain evidence="3 4">YIM PH 21724</strain>
    </source>
</reference>
<dbReference type="Pfam" id="PF00085">
    <property type="entry name" value="Thioredoxin"/>
    <property type="match status" value="1"/>
</dbReference>
<protein>
    <submittedName>
        <fullName evidence="3">Thioredoxin</fullName>
    </submittedName>
</protein>
<organism evidence="3 4">
    <name type="scientific">Nocardia panacis</name>
    <dbReference type="NCBI Taxonomy" id="2340916"/>
    <lineage>
        <taxon>Bacteria</taxon>
        <taxon>Bacillati</taxon>
        <taxon>Actinomycetota</taxon>
        <taxon>Actinomycetes</taxon>
        <taxon>Mycobacteriales</taxon>
        <taxon>Nocardiaceae</taxon>
        <taxon>Nocardia</taxon>
    </lineage>
</organism>
<evidence type="ECO:0000313" key="4">
    <source>
        <dbReference type="Proteomes" id="UP000266677"/>
    </source>
</evidence>